<keyword evidence="3" id="KW-1185">Reference proteome</keyword>
<dbReference type="GO" id="GO:0016747">
    <property type="term" value="F:acyltransferase activity, transferring groups other than amino-acyl groups"/>
    <property type="evidence" value="ECO:0007669"/>
    <property type="project" value="InterPro"/>
</dbReference>
<dbReference type="SUPFAM" id="SSF55729">
    <property type="entry name" value="Acyl-CoA N-acyltransferases (Nat)"/>
    <property type="match status" value="1"/>
</dbReference>
<dbReference type="STRING" id="1077936.SAMN05421545_2495"/>
<evidence type="ECO:0000313" key="2">
    <source>
        <dbReference type="EMBL" id="SIR14150.1"/>
    </source>
</evidence>
<dbReference type="Proteomes" id="UP000185924">
    <property type="component" value="Unassembled WGS sequence"/>
</dbReference>
<dbReference type="PROSITE" id="PS51186">
    <property type="entry name" value="GNAT"/>
    <property type="match status" value="1"/>
</dbReference>
<dbReference type="EMBL" id="FTNM01000003">
    <property type="protein sequence ID" value="SIR14150.1"/>
    <property type="molecule type" value="Genomic_DNA"/>
</dbReference>
<dbReference type="Pfam" id="PF13673">
    <property type="entry name" value="Acetyltransf_10"/>
    <property type="match status" value="1"/>
</dbReference>
<reference evidence="3" key="1">
    <citation type="submission" date="2017-01" db="EMBL/GenBank/DDBJ databases">
        <authorList>
            <person name="Varghese N."/>
            <person name="Submissions S."/>
        </authorList>
    </citation>
    <scope>NUCLEOTIDE SEQUENCE [LARGE SCALE GENOMIC DNA]</scope>
    <source>
        <strain evidence="3">DM9</strain>
    </source>
</reference>
<dbReference type="Gene3D" id="3.40.630.30">
    <property type="match status" value="1"/>
</dbReference>
<feature type="domain" description="N-acetyltransferase" evidence="1">
    <location>
        <begin position="28"/>
        <end position="171"/>
    </location>
</feature>
<proteinExistence type="predicted"/>
<organism evidence="2 3">
    <name type="scientific">Pontibacter lucknowensis</name>
    <dbReference type="NCBI Taxonomy" id="1077936"/>
    <lineage>
        <taxon>Bacteria</taxon>
        <taxon>Pseudomonadati</taxon>
        <taxon>Bacteroidota</taxon>
        <taxon>Cytophagia</taxon>
        <taxon>Cytophagales</taxon>
        <taxon>Hymenobacteraceae</taxon>
        <taxon>Pontibacter</taxon>
    </lineage>
</organism>
<accession>A0A1N6YHW2</accession>
<dbReference type="AlphaFoldDB" id="A0A1N6YHW2"/>
<evidence type="ECO:0000259" key="1">
    <source>
        <dbReference type="PROSITE" id="PS51186"/>
    </source>
</evidence>
<evidence type="ECO:0000313" key="3">
    <source>
        <dbReference type="Proteomes" id="UP000185924"/>
    </source>
</evidence>
<protein>
    <submittedName>
        <fullName evidence="2">ElaA protein</fullName>
    </submittedName>
</protein>
<name>A0A1N6YHW2_9BACT</name>
<dbReference type="InterPro" id="IPR000182">
    <property type="entry name" value="GNAT_dom"/>
</dbReference>
<sequence length="171" mass="19693">MTGNSIFDPSNTNNLRLPCFMTLNKICKAFHELTPTEMYDMLRLRSEVFVVEQTCVFLDMDDKDQLCYHVLFYNEEKVLIATSRLVPAGVSYPDMMSIGRIVTSQLVRGTGVGKELVEMSIEECYRLFGKGPIRIGAQLYARKFYERFGFEQSSEVYDEDGIDHIKMVKQV</sequence>
<gene>
    <name evidence="2" type="ORF">SAMN05421545_2495</name>
</gene>
<dbReference type="InterPro" id="IPR016181">
    <property type="entry name" value="Acyl_CoA_acyltransferase"/>
</dbReference>